<keyword evidence="1 4" id="KW-0808">Transferase</keyword>
<dbReference type="GeneID" id="93877594"/>
<dbReference type="AlphaFoldDB" id="A0A2P5Z2F9"/>
<evidence type="ECO:0000259" key="3">
    <source>
        <dbReference type="PROSITE" id="PS51186"/>
    </source>
</evidence>
<dbReference type="PANTHER" id="PTHR43800">
    <property type="entry name" value="PEPTIDYL-LYSINE N-ACETYLTRANSFERASE YJAB"/>
    <property type="match status" value="1"/>
</dbReference>
<dbReference type="Gene3D" id="3.40.630.30">
    <property type="match status" value="1"/>
</dbReference>
<dbReference type="RefSeq" id="WP_010343791.1">
    <property type="nucleotide sequence ID" value="NZ_CP132343.1"/>
</dbReference>
<dbReference type="EMBL" id="MDEK01000011">
    <property type="protein sequence ID" value="PPU81817.1"/>
    <property type="molecule type" value="Genomic_DNA"/>
</dbReference>
<name>A0A2P5Z2F9_9XANT</name>
<gene>
    <name evidence="4" type="ORF">XsacCFBP4641_12635</name>
</gene>
<dbReference type="Pfam" id="PF13508">
    <property type="entry name" value="Acetyltransf_7"/>
    <property type="match status" value="1"/>
</dbReference>
<dbReference type="PROSITE" id="PS51186">
    <property type="entry name" value="GNAT"/>
    <property type="match status" value="1"/>
</dbReference>
<evidence type="ECO:0000256" key="1">
    <source>
        <dbReference type="ARBA" id="ARBA00022679"/>
    </source>
</evidence>
<evidence type="ECO:0000313" key="4">
    <source>
        <dbReference type="EMBL" id="PPU81817.1"/>
    </source>
</evidence>
<dbReference type="GO" id="GO:0016747">
    <property type="term" value="F:acyltransferase activity, transferring groups other than amino-acyl groups"/>
    <property type="evidence" value="ECO:0007669"/>
    <property type="project" value="InterPro"/>
</dbReference>
<comment type="caution">
    <text evidence="4">The sequence shown here is derived from an EMBL/GenBank/DDBJ whole genome shotgun (WGS) entry which is preliminary data.</text>
</comment>
<dbReference type="OrthoDB" id="9809438at2"/>
<organism evidence="4 5">
    <name type="scientific">Xanthomonas sacchari</name>
    <dbReference type="NCBI Taxonomy" id="56458"/>
    <lineage>
        <taxon>Bacteria</taxon>
        <taxon>Pseudomonadati</taxon>
        <taxon>Pseudomonadota</taxon>
        <taxon>Gammaproteobacteria</taxon>
        <taxon>Lysobacterales</taxon>
        <taxon>Lysobacteraceae</taxon>
        <taxon>Xanthomonas</taxon>
    </lineage>
</organism>
<evidence type="ECO:0000313" key="5">
    <source>
        <dbReference type="Proteomes" id="UP000247346"/>
    </source>
</evidence>
<keyword evidence="2" id="KW-0012">Acyltransferase</keyword>
<proteinExistence type="predicted"/>
<dbReference type="InterPro" id="IPR016181">
    <property type="entry name" value="Acyl_CoA_acyltransferase"/>
</dbReference>
<dbReference type="PANTHER" id="PTHR43800:SF1">
    <property type="entry name" value="PEPTIDYL-LYSINE N-ACETYLTRANSFERASE YJAB"/>
    <property type="match status" value="1"/>
</dbReference>
<reference evidence="4 5" key="1">
    <citation type="submission" date="2016-08" db="EMBL/GenBank/DDBJ databases">
        <authorList>
            <person name="Seilhamer J.J."/>
        </authorList>
    </citation>
    <scope>NUCLEOTIDE SEQUENCE [LARGE SCALE GENOMIC DNA]</scope>
    <source>
        <strain evidence="4 5">CFBP4641</strain>
    </source>
</reference>
<accession>A0A2P5Z2F9</accession>
<protein>
    <submittedName>
        <fullName evidence="4">GNAT family N-acetyltransferase</fullName>
    </submittedName>
</protein>
<dbReference type="Proteomes" id="UP000247346">
    <property type="component" value="Unassembled WGS sequence"/>
</dbReference>
<feature type="domain" description="N-acetyltransferase" evidence="3">
    <location>
        <begin position="3"/>
        <end position="165"/>
    </location>
</feature>
<sequence>MAGRMRLARAQELARLQEIERRAGALLQGHAAQAVFAAHALDAESLRAGLAREQLWVALGEDGQCVGYLLGGRLDEGFHVQQMDVDPRFGRLGHGRALLRHARAAAMEAGLRCMLLTTLRDVPWNAPFYASEGFAELPPAQWGPQLRATWQQESALGFPMHLRVAMRCPLPSH</sequence>
<dbReference type="SUPFAM" id="SSF55729">
    <property type="entry name" value="Acyl-CoA N-acyltransferases (Nat)"/>
    <property type="match status" value="1"/>
</dbReference>
<dbReference type="InterPro" id="IPR000182">
    <property type="entry name" value="GNAT_dom"/>
</dbReference>
<evidence type="ECO:0000256" key="2">
    <source>
        <dbReference type="ARBA" id="ARBA00023315"/>
    </source>
</evidence>